<protein>
    <recommendedName>
        <fullName evidence="1">Mycothiol-dependent maleylpyruvate isomerase metal-binding domain-containing protein</fullName>
    </recommendedName>
</protein>
<dbReference type="RefSeq" id="WP_099148897.1">
    <property type="nucleotide sequence ID" value="NZ_PDUD01000007.1"/>
</dbReference>
<dbReference type="InterPro" id="IPR024344">
    <property type="entry name" value="MDMPI_metal-binding"/>
</dbReference>
<reference evidence="2 3" key="1">
    <citation type="submission" date="2017-10" db="EMBL/GenBank/DDBJ databases">
        <title>The draft genome sequence of Lewinella nigricans NBRC 102662.</title>
        <authorList>
            <person name="Wang K."/>
        </authorList>
    </citation>
    <scope>NUCLEOTIDE SEQUENCE [LARGE SCALE GENOMIC DNA]</scope>
    <source>
        <strain evidence="2 3">NBRC 102662</strain>
    </source>
</reference>
<dbReference type="NCBIfam" id="TIGR03083">
    <property type="entry name" value="maleylpyruvate isomerase family mycothiol-dependent enzyme"/>
    <property type="match status" value="1"/>
</dbReference>
<dbReference type="SUPFAM" id="SSF109854">
    <property type="entry name" value="DinB/YfiT-like putative metalloenzymes"/>
    <property type="match status" value="1"/>
</dbReference>
<organism evidence="2 3">
    <name type="scientific">Flavilitoribacter nigricans (strain ATCC 23147 / DSM 23189 / NBRC 102662 / NCIMB 1420 / SS-2)</name>
    <name type="common">Lewinella nigricans</name>
    <dbReference type="NCBI Taxonomy" id="1122177"/>
    <lineage>
        <taxon>Bacteria</taxon>
        <taxon>Pseudomonadati</taxon>
        <taxon>Bacteroidota</taxon>
        <taxon>Saprospiria</taxon>
        <taxon>Saprospirales</taxon>
        <taxon>Lewinellaceae</taxon>
        <taxon>Flavilitoribacter</taxon>
    </lineage>
</organism>
<dbReference type="EMBL" id="PDUD01000007">
    <property type="protein sequence ID" value="PHN07741.1"/>
    <property type="molecule type" value="Genomic_DNA"/>
</dbReference>
<dbReference type="AlphaFoldDB" id="A0A2D0NGX7"/>
<comment type="caution">
    <text evidence="2">The sequence shown here is derived from an EMBL/GenBank/DDBJ whole genome shotgun (WGS) entry which is preliminary data.</text>
</comment>
<sequence length="279" mass="31932">MEQVEPIFVLDRIRLLHLKLLELLRSLDDAGWQKPTIAGHWRVRDIAAHLLDGQLRSVSMLRDGYFGESPGTIHSYRDLVDFLNRLNAEWISATRRLSPPVLIHLLEGSGPQYIDLLAGLDPFAPATFSVAWAGESTSPNWFHIAREYTEQWHHQQQIRLAVGREEALYEEVFYRPYLDISMRALPHHYREVEVKEGKVVQFIVTGDGGGSWWLVRRANSWQLTSEKLPDPACIVRIPERIAWRLFTKGIDRQTALDASQISGDQSIGEPIFNMLAVMA</sequence>
<evidence type="ECO:0000259" key="1">
    <source>
        <dbReference type="Pfam" id="PF11716"/>
    </source>
</evidence>
<name>A0A2D0NGX7_FLAN2</name>
<accession>A0A2D0NGX7</accession>
<evidence type="ECO:0000313" key="3">
    <source>
        <dbReference type="Proteomes" id="UP000223913"/>
    </source>
</evidence>
<dbReference type="Pfam" id="PF11716">
    <property type="entry name" value="MDMPI_N"/>
    <property type="match status" value="1"/>
</dbReference>
<gene>
    <name evidence="2" type="ORF">CRP01_04920</name>
</gene>
<dbReference type="InterPro" id="IPR017517">
    <property type="entry name" value="Maleyloyr_isom"/>
</dbReference>
<dbReference type="GO" id="GO:0046872">
    <property type="term" value="F:metal ion binding"/>
    <property type="evidence" value="ECO:0007669"/>
    <property type="project" value="InterPro"/>
</dbReference>
<dbReference type="Gene3D" id="1.20.120.450">
    <property type="entry name" value="dinb family like domain"/>
    <property type="match status" value="1"/>
</dbReference>
<dbReference type="InterPro" id="IPR034660">
    <property type="entry name" value="DinB/YfiT-like"/>
</dbReference>
<keyword evidence="3" id="KW-1185">Reference proteome</keyword>
<dbReference type="Proteomes" id="UP000223913">
    <property type="component" value="Unassembled WGS sequence"/>
</dbReference>
<dbReference type="OrthoDB" id="154293at2"/>
<evidence type="ECO:0000313" key="2">
    <source>
        <dbReference type="EMBL" id="PHN07741.1"/>
    </source>
</evidence>
<proteinExistence type="predicted"/>
<feature type="domain" description="Mycothiol-dependent maleylpyruvate isomerase metal-binding" evidence="1">
    <location>
        <begin position="17"/>
        <end position="158"/>
    </location>
</feature>